<dbReference type="PANTHER" id="PTHR46796">
    <property type="entry name" value="HTH-TYPE TRANSCRIPTIONAL ACTIVATOR RHAS-RELATED"/>
    <property type="match status" value="1"/>
</dbReference>
<dbReference type="InterPro" id="IPR046532">
    <property type="entry name" value="DUF6597"/>
</dbReference>
<evidence type="ECO:0000313" key="6">
    <source>
        <dbReference type="Proteomes" id="UP000253782"/>
    </source>
</evidence>
<dbReference type="SMART" id="SM00342">
    <property type="entry name" value="HTH_ARAC"/>
    <property type="match status" value="1"/>
</dbReference>
<proteinExistence type="predicted"/>
<dbReference type="Gene3D" id="1.10.10.60">
    <property type="entry name" value="Homeodomain-like"/>
    <property type="match status" value="1"/>
</dbReference>
<feature type="domain" description="HTH araC/xylS-type" evidence="4">
    <location>
        <begin position="158"/>
        <end position="260"/>
    </location>
</feature>
<keyword evidence="6" id="KW-1185">Reference proteome</keyword>
<protein>
    <submittedName>
        <fullName evidence="5">AraC family transcriptional regulator</fullName>
    </submittedName>
</protein>
<dbReference type="RefSeq" id="WP_114843750.1">
    <property type="nucleotide sequence ID" value="NZ_JBHSPE010000001.1"/>
</dbReference>
<dbReference type="GO" id="GO:0003700">
    <property type="term" value="F:DNA-binding transcription factor activity"/>
    <property type="evidence" value="ECO:0007669"/>
    <property type="project" value="InterPro"/>
</dbReference>
<reference evidence="5 6" key="1">
    <citation type="submission" date="2018-07" db="EMBL/GenBank/DDBJ databases">
        <title>Dyella tabacisoli L4-6T, whole genome shotgun sequence.</title>
        <authorList>
            <person name="Zhou X.-K."/>
            <person name="Li W.-J."/>
            <person name="Duan Y.-Q."/>
        </authorList>
    </citation>
    <scope>NUCLEOTIDE SEQUENCE [LARGE SCALE GENOMIC DNA]</scope>
    <source>
        <strain evidence="5 6">L4-6</strain>
    </source>
</reference>
<keyword evidence="1" id="KW-0805">Transcription regulation</keyword>
<organism evidence="5 6">
    <name type="scientific">Dyella tabacisoli</name>
    <dbReference type="NCBI Taxonomy" id="2282381"/>
    <lineage>
        <taxon>Bacteria</taxon>
        <taxon>Pseudomonadati</taxon>
        <taxon>Pseudomonadota</taxon>
        <taxon>Gammaproteobacteria</taxon>
        <taxon>Lysobacterales</taxon>
        <taxon>Rhodanobacteraceae</taxon>
        <taxon>Dyella</taxon>
    </lineage>
</organism>
<evidence type="ECO:0000256" key="1">
    <source>
        <dbReference type="ARBA" id="ARBA00023015"/>
    </source>
</evidence>
<dbReference type="EMBL" id="QQAH01000001">
    <property type="protein sequence ID" value="RDD83359.1"/>
    <property type="molecule type" value="Genomic_DNA"/>
</dbReference>
<comment type="caution">
    <text evidence="5">The sequence shown here is derived from an EMBL/GenBank/DDBJ whole genome shotgun (WGS) entry which is preliminary data.</text>
</comment>
<evidence type="ECO:0000313" key="5">
    <source>
        <dbReference type="EMBL" id="RDD83359.1"/>
    </source>
</evidence>
<dbReference type="InterPro" id="IPR050204">
    <property type="entry name" value="AraC_XylS_family_regulators"/>
</dbReference>
<dbReference type="PANTHER" id="PTHR46796:SF15">
    <property type="entry name" value="BLL1074 PROTEIN"/>
    <property type="match status" value="1"/>
</dbReference>
<dbReference type="Pfam" id="PF12833">
    <property type="entry name" value="HTH_18"/>
    <property type="match status" value="1"/>
</dbReference>
<evidence type="ECO:0000259" key="4">
    <source>
        <dbReference type="PROSITE" id="PS01124"/>
    </source>
</evidence>
<dbReference type="Pfam" id="PF20240">
    <property type="entry name" value="DUF6597"/>
    <property type="match status" value="1"/>
</dbReference>
<sequence>MGFCHRLPAAPLDGLIEAIWDWDMAPLAHHYERVLPSLGAGLIINLHEDETRVYSDDAARTCSKMSGAVIGGPGLHSQIIDTAEQIRVMGVVFRPGGAHALCGEDHRVLVAGDINLDDMFGSRAHALRQRLLHTPQPAQRLDLLEQWLHRQLHMPALNPIVSHALAVLRREPQWMRIAPLVLETGLSEYRFGRLFRQQVGMGPKQFARLTRFRAVVDQVQRQQQVDWSRVAADGGYSDQAHLTHEFRAFAGMTPTVFVASHGAYANHIPLD</sequence>
<name>A0A369UYE2_9GAMM</name>
<dbReference type="GO" id="GO:0043565">
    <property type="term" value="F:sequence-specific DNA binding"/>
    <property type="evidence" value="ECO:0007669"/>
    <property type="project" value="InterPro"/>
</dbReference>
<evidence type="ECO:0000256" key="2">
    <source>
        <dbReference type="ARBA" id="ARBA00023125"/>
    </source>
</evidence>
<evidence type="ECO:0000256" key="3">
    <source>
        <dbReference type="ARBA" id="ARBA00023163"/>
    </source>
</evidence>
<keyword evidence="2" id="KW-0238">DNA-binding</keyword>
<dbReference type="PROSITE" id="PS01124">
    <property type="entry name" value="HTH_ARAC_FAMILY_2"/>
    <property type="match status" value="1"/>
</dbReference>
<dbReference type="InterPro" id="IPR018060">
    <property type="entry name" value="HTH_AraC"/>
</dbReference>
<gene>
    <name evidence="5" type="ORF">DVJ77_01880</name>
</gene>
<keyword evidence="3" id="KW-0804">Transcription</keyword>
<dbReference type="OrthoDB" id="9809338at2"/>
<dbReference type="AlphaFoldDB" id="A0A369UYE2"/>
<dbReference type="Proteomes" id="UP000253782">
    <property type="component" value="Unassembled WGS sequence"/>
</dbReference>
<accession>A0A369UYE2</accession>